<dbReference type="RefSeq" id="WP_013251432.1">
    <property type="nucleotide sequence ID" value="NC_014363.1"/>
</dbReference>
<keyword evidence="5" id="KW-1185">Reference proteome</keyword>
<accession>E1QZ66</accession>
<keyword evidence="1" id="KW-1133">Transmembrane helix</keyword>
<feature type="transmembrane region" description="Helical" evidence="1">
    <location>
        <begin position="471"/>
        <end position="491"/>
    </location>
</feature>
<protein>
    <recommendedName>
        <fullName evidence="6">DUF2207 domain-containing protein</fullName>
    </recommendedName>
</protein>
<dbReference type="KEGG" id="ols:Olsu_0565"/>
<feature type="domain" description="DUF2207" evidence="2">
    <location>
        <begin position="41"/>
        <end position="234"/>
    </location>
</feature>
<dbReference type="eggNOG" id="COG4907">
    <property type="taxonomic scope" value="Bacteria"/>
</dbReference>
<dbReference type="InterPro" id="IPR018702">
    <property type="entry name" value="DUF2207"/>
</dbReference>
<dbReference type="InterPro" id="IPR048389">
    <property type="entry name" value="YciQ-like_C"/>
</dbReference>
<sequence>MTPMTSARGAHGARSALAFLCALVLALILVPGVALADGEYSIDRVDIDATVSTDGSVTVNEMREFDFDGVFHGVYWKIPTGTHEGRSITTSIGAVGILQNGKFVPFTESYSGEDGTYQISEYTGYTQVKLYSAHTDEKAQFVINYTDTNLAARYRDTSELYWKFVSDGWDVESQNVTCTVHLPVPEGASVVGGDNVRAWGHGPLDASLGFSGNDVVYAVPGVGTSEYAEARITFPSEWLPGATQIDKSRLDSIMSQEQQWADQANAKREQARVLNGGIAVAGIALAVASVVVAVARKRRYRREHKPQFDDKYFRDVPSDDHPAVLGALLNEGKPTSECMTAALMQLTDNGYAKLEVVKRTERGFLGSEKEAQDFLLTRKQGNSRADKQGESSRKVDKWTADFLFREMSRLSKRVCEEGGSEDELYFGEIEDIAREHPKRYERALESWNTSVQSLTTSRGFFRDEHGSGSGLLHVLGTLDFLAATLLVMGIVVGMLVWWIALATAAVLILVALVLFGVANGLDELSPEAIELRAKLEALRRWLKDFTRLGEAVPTDVVLWNRLLVMAVVLGVADEVIEQLKVAAPQVLEDPYVRPVYGWYYYGGPRSSAPLHSFTDNVSTAHRVSTAALAASSSSSGSGGGGGFSGGGGGGFGGGGGGGAF</sequence>
<dbReference type="HOGENOM" id="CLU_026556_1_1_11"/>
<dbReference type="STRING" id="633147.Olsu_0565"/>
<feature type="transmembrane region" description="Helical" evidence="1">
    <location>
        <begin position="497"/>
        <end position="518"/>
    </location>
</feature>
<organism evidence="4 5">
    <name type="scientific">Olsenella uli (strain ATCC 49627 / DSM 7084 / CCUG 31166 / CIP 109912 / JCM 12494 / LMG 11480 / NCIMB 702895 / VPI D76D-27C)</name>
    <name type="common">Lactobacillus uli</name>
    <dbReference type="NCBI Taxonomy" id="633147"/>
    <lineage>
        <taxon>Bacteria</taxon>
        <taxon>Bacillati</taxon>
        <taxon>Actinomycetota</taxon>
        <taxon>Coriobacteriia</taxon>
        <taxon>Coriobacteriales</taxon>
        <taxon>Atopobiaceae</taxon>
        <taxon>Olsenella</taxon>
    </lineage>
</organism>
<keyword evidence="1" id="KW-0472">Membrane</keyword>
<dbReference type="Proteomes" id="UP000000333">
    <property type="component" value="Chromosome"/>
</dbReference>
<dbReference type="AlphaFoldDB" id="E1QZ66"/>
<evidence type="ECO:0000259" key="3">
    <source>
        <dbReference type="Pfam" id="PF20990"/>
    </source>
</evidence>
<dbReference type="EMBL" id="CP002106">
    <property type="protein sequence ID" value="ADK67680.1"/>
    <property type="molecule type" value="Genomic_DNA"/>
</dbReference>
<reference evidence="4 5" key="1">
    <citation type="journal article" date="2010" name="Stand. Genomic Sci.">
        <title>Complete genome sequence of Olsenella uli type strain (VPI D76D-27C).</title>
        <authorList>
            <person name="Goker M."/>
            <person name="Held B."/>
            <person name="Lucas S."/>
            <person name="Nolan M."/>
            <person name="Yasawong M."/>
            <person name="Glavina Del Rio T."/>
            <person name="Tice H."/>
            <person name="Cheng J.F."/>
            <person name="Bruce D."/>
            <person name="Detter J.C."/>
            <person name="Tapia R."/>
            <person name="Han C."/>
            <person name="Goodwin L."/>
            <person name="Pitluck S."/>
            <person name="Liolios K."/>
            <person name="Ivanova N."/>
            <person name="Mavromatis K."/>
            <person name="Mikhailova N."/>
            <person name="Pati A."/>
            <person name="Chen A."/>
            <person name="Palaniappan K."/>
            <person name="Land M."/>
            <person name="Hauser L."/>
            <person name="Chang Y.J."/>
            <person name="Jeffries C.D."/>
            <person name="Rohde M."/>
            <person name="Sikorski J."/>
            <person name="Pukall R."/>
            <person name="Woyke T."/>
            <person name="Bristow J."/>
            <person name="Eisen J.A."/>
            <person name="Markowitz V."/>
            <person name="Hugenholtz P."/>
            <person name="Kyrpides N.C."/>
            <person name="Klenk H.P."/>
            <person name="Lapidus A."/>
        </authorList>
    </citation>
    <scope>NUCLEOTIDE SEQUENCE [LARGE SCALE GENOMIC DNA]</scope>
    <source>
        <strain evidence="5">ATCC 49627 / DSM 7084 / CIP 109912 / JCM 12494 / NCIMB 702895 / VPI D76D-27C</strain>
    </source>
</reference>
<name>E1QZ66_OLSUV</name>
<feature type="domain" description="Predicted membrane protein YciQ-like C-terminal" evidence="3">
    <location>
        <begin position="310"/>
        <end position="579"/>
    </location>
</feature>
<dbReference type="GeneID" id="78511995"/>
<keyword evidence="1" id="KW-0812">Transmembrane</keyword>
<proteinExistence type="predicted"/>
<evidence type="ECO:0000313" key="4">
    <source>
        <dbReference type="EMBL" id="ADK67680.1"/>
    </source>
</evidence>
<evidence type="ECO:0000256" key="1">
    <source>
        <dbReference type="SAM" id="Phobius"/>
    </source>
</evidence>
<gene>
    <name evidence="4" type="ordered locus">Olsu_0565</name>
</gene>
<dbReference type="Pfam" id="PF20990">
    <property type="entry name" value="DUF2207_C"/>
    <property type="match status" value="1"/>
</dbReference>
<evidence type="ECO:0000313" key="5">
    <source>
        <dbReference type="Proteomes" id="UP000000333"/>
    </source>
</evidence>
<evidence type="ECO:0008006" key="6">
    <source>
        <dbReference type="Google" id="ProtNLM"/>
    </source>
</evidence>
<dbReference type="Pfam" id="PF09972">
    <property type="entry name" value="DUF2207"/>
    <property type="match status" value="1"/>
</dbReference>
<feature type="transmembrane region" description="Helical" evidence="1">
    <location>
        <begin position="273"/>
        <end position="295"/>
    </location>
</feature>
<evidence type="ECO:0000259" key="2">
    <source>
        <dbReference type="Pfam" id="PF09972"/>
    </source>
</evidence>
<dbReference type="OrthoDB" id="5507254at2"/>